<gene>
    <name evidence="1" type="ORF">TBIB3V08_LOCUS10295</name>
</gene>
<proteinExistence type="predicted"/>
<dbReference type="EMBL" id="OD569478">
    <property type="protein sequence ID" value="CAD7448002.1"/>
    <property type="molecule type" value="Genomic_DNA"/>
</dbReference>
<protein>
    <submittedName>
        <fullName evidence="1">Uncharacterized protein</fullName>
    </submittedName>
</protein>
<evidence type="ECO:0000313" key="1">
    <source>
        <dbReference type="EMBL" id="CAD7448002.1"/>
    </source>
</evidence>
<name>A0A7R9F720_9NEOP</name>
<sequence length="145" mass="16972">MANVFLFTKSMNIRFLASDHWFFMTLKIISANELMRGSENMNDINLSSWELETSMVVCTRKKLQYCGPRANQRQKLWPLDPKGLKTLVLVKKLCVASETNQSSHSSKPHHHSTNMELAKDLMAEFVFCEIDRSRRSKKDWVKRNY</sequence>
<accession>A0A7R9F720</accession>
<dbReference type="AlphaFoldDB" id="A0A7R9F720"/>
<reference evidence="1" key="1">
    <citation type="submission" date="2020-11" db="EMBL/GenBank/DDBJ databases">
        <authorList>
            <person name="Tran Van P."/>
        </authorList>
    </citation>
    <scope>NUCLEOTIDE SEQUENCE</scope>
</reference>
<organism evidence="1">
    <name type="scientific">Timema bartmani</name>
    <dbReference type="NCBI Taxonomy" id="61472"/>
    <lineage>
        <taxon>Eukaryota</taxon>
        <taxon>Metazoa</taxon>
        <taxon>Ecdysozoa</taxon>
        <taxon>Arthropoda</taxon>
        <taxon>Hexapoda</taxon>
        <taxon>Insecta</taxon>
        <taxon>Pterygota</taxon>
        <taxon>Neoptera</taxon>
        <taxon>Polyneoptera</taxon>
        <taxon>Phasmatodea</taxon>
        <taxon>Timematodea</taxon>
        <taxon>Timematoidea</taxon>
        <taxon>Timematidae</taxon>
        <taxon>Timema</taxon>
    </lineage>
</organism>